<dbReference type="SUPFAM" id="SSF48264">
    <property type="entry name" value="Cytochrome P450"/>
    <property type="match status" value="1"/>
</dbReference>
<dbReference type="GO" id="GO:0006082">
    <property type="term" value="P:organic acid metabolic process"/>
    <property type="evidence" value="ECO:0007669"/>
    <property type="project" value="TreeGrafter"/>
</dbReference>
<dbReference type="PANTHER" id="PTHR24300:SF338">
    <property type="entry name" value="CYTOCHROME P450 CYP36A1-RELATED"/>
    <property type="match status" value="1"/>
</dbReference>
<evidence type="ECO:0000256" key="6">
    <source>
        <dbReference type="RuleBase" id="RU000461"/>
    </source>
</evidence>
<evidence type="ECO:0000256" key="4">
    <source>
        <dbReference type="ARBA" id="ARBA00023033"/>
    </source>
</evidence>
<dbReference type="Gene3D" id="1.10.630.10">
    <property type="entry name" value="Cytochrome P450"/>
    <property type="match status" value="1"/>
</dbReference>
<evidence type="ECO:0008006" key="10">
    <source>
        <dbReference type="Google" id="ProtNLM"/>
    </source>
</evidence>
<dbReference type="AlphaFoldDB" id="A0AAV5WBE6"/>
<proteinExistence type="inferred from homology"/>
<dbReference type="EMBL" id="BTSY01000005">
    <property type="protein sequence ID" value="GMT29231.1"/>
    <property type="molecule type" value="Genomic_DNA"/>
</dbReference>
<keyword evidence="6" id="KW-0560">Oxidoreductase</keyword>
<evidence type="ECO:0000256" key="7">
    <source>
        <dbReference type="SAM" id="Phobius"/>
    </source>
</evidence>
<accession>A0AAV5WBE6</accession>
<dbReference type="GO" id="GO:0006805">
    <property type="term" value="P:xenobiotic metabolic process"/>
    <property type="evidence" value="ECO:0007669"/>
    <property type="project" value="TreeGrafter"/>
</dbReference>
<keyword evidence="9" id="KW-1185">Reference proteome</keyword>
<dbReference type="PRINTS" id="PR00385">
    <property type="entry name" value="P450"/>
</dbReference>
<dbReference type="GO" id="GO:0020037">
    <property type="term" value="F:heme binding"/>
    <property type="evidence" value="ECO:0007669"/>
    <property type="project" value="InterPro"/>
</dbReference>
<feature type="transmembrane region" description="Helical" evidence="7">
    <location>
        <begin position="12"/>
        <end position="33"/>
    </location>
</feature>
<dbReference type="InterPro" id="IPR036396">
    <property type="entry name" value="Cyt_P450_sf"/>
</dbReference>
<dbReference type="InterPro" id="IPR001128">
    <property type="entry name" value="Cyt_P450"/>
</dbReference>
<dbReference type="GO" id="GO:0016712">
    <property type="term" value="F:oxidoreductase activity, acting on paired donors, with incorporation or reduction of molecular oxygen, reduced flavin or flavoprotein as one donor, and incorporation of one atom of oxygen"/>
    <property type="evidence" value="ECO:0007669"/>
    <property type="project" value="TreeGrafter"/>
</dbReference>
<evidence type="ECO:0000256" key="2">
    <source>
        <dbReference type="ARBA" id="ARBA00022723"/>
    </source>
</evidence>
<dbReference type="PANTHER" id="PTHR24300">
    <property type="entry name" value="CYTOCHROME P450 508A4-RELATED"/>
    <property type="match status" value="1"/>
</dbReference>
<dbReference type="InterPro" id="IPR002401">
    <property type="entry name" value="Cyt_P450_E_grp-I"/>
</dbReference>
<dbReference type="PROSITE" id="PS00086">
    <property type="entry name" value="CYTOCHROME_P450"/>
    <property type="match status" value="1"/>
</dbReference>
<dbReference type="GO" id="GO:0005506">
    <property type="term" value="F:iron ion binding"/>
    <property type="evidence" value="ECO:0007669"/>
    <property type="project" value="InterPro"/>
</dbReference>
<evidence type="ECO:0000256" key="5">
    <source>
        <dbReference type="PIRSR" id="PIRSR602401-1"/>
    </source>
</evidence>
<comment type="caution">
    <text evidence="8">The sequence shown here is derived from an EMBL/GenBank/DDBJ whole genome shotgun (WGS) entry which is preliminary data.</text>
</comment>
<comment type="similarity">
    <text evidence="1 6">Belongs to the cytochrome P450 family.</text>
</comment>
<name>A0AAV5WBE6_9BILA</name>
<feature type="binding site" description="axial binding residue" evidence="5">
    <location>
        <position position="450"/>
    </location>
    <ligand>
        <name>heme</name>
        <dbReference type="ChEBI" id="CHEBI:30413"/>
    </ligand>
    <ligandPart>
        <name>Fe</name>
        <dbReference type="ChEBI" id="CHEBI:18248"/>
    </ligandPart>
</feature>
<evidence type="ECO:0000313" key="9">
    <source>
        <dbReference type="Proteomes" id="UP001432322"/>
    </source>
</evidence>
<keyword evidence="7" id="KW-0812">Transmembrane</keyword>
<keyword evidence="2 5" id="KW-0479">Metal-binding</keyword>
<evidence type="ECO:0000313" key="8">
    <source>
        <dbReference type="EMBL" id="GMT29231.1"/>
    </source>
</evidence>
<dbReference type="Pfam" id="PF00067">
    <property type="entry name" value="p450"/>
    <property type="match status" value="1"/>
</dbReference>
<keyword evidence="7" id="KW-1133">Transmembrane helix</keyword>
<evidence type="ECO:0000256" key="1">
    <source>
        <dbReference type="ARBA" id="ARBA00010617"/>
    </source>
</evidence>
<dbReference type="FunFam" id="1.10.630.10:FF:000122">
    <property type="entry name" value="Cytochrome P450"/>
    <property type="match status" value="1"/>
</dbReference>
<dbReference type="InterPro" id="IPR050182">
    <property type="entry name" value="Cytochrome_P450_fam2"/>
</dbReference>
<keyword evidence="7" id="KW-0472">Membrane</keyword>
<sequence length="504" mass="57428">MAVHRLDQPIIIISLRMLIPIIFLLIALAFYHLGINRILGLPPGPPPLPLIGNMLSFKWDIDKVLLSWKAKYGRIFTVWLPFPMVVIGDHKVLQEHVVKNGDVFLAKKNPEQLMDVVSGGLYGLVFEDNSMVKEQRKFALRSLHEIGFGSAALEDSVHHYAQEVVARWKKCGDEPVDVTGNILSAVGNIIWRVTFGLTLEFDSPIITKFRQYQQDALPLMAGPFMMFLETFPILRKFDSISPVKKVKAIMDESNAILKEAIKTVEKSFNPDNQPNGYIEAFLAEMKKREDSGMGQGNFHYDQMLYSAATLWGAGFDTTVSVLRICCLQLVNNPDVQRKVQKEIDEVIGERRILQDDQKILPYTSAFLQEIYRIIDVLPVNFLRLTTQDTEIEGFKIRAGTTVLPQFSMVHSDPKEFERPEYFCPERHINEEGQFIKEPRITPFSVGKRSCLGETLARMEIFVMFTTFVQNCHFSPVNKVPPAIEILHGFTRTTAPFLVKIQPRN</sequence>
<keyword evidence="5 6" id="KW-0349">Heme</keyword>
<dbReference type="PRINTS" id="PR00463">
    <property type="entry name" value="EP450I"/>
</dbReference>
<gene>
    <name evidence="8" type="ORF">PFISCL1PPCAC_20528</name>
</gene>
<dbReference type="InterPro" id="IPR017972">
    <property type="entry name" value="Cyt_P450_CS"/>
</dbReference>
<protein>
    <recommendedName>
        <fullName evidence="10">Cytochrome P450</fullName>
    </recommendedName>
</protein>
<evidence type="ECO:0000256" key="3">
    <source>
        <dbReference type="ARBA" id="ARBA00023004"/>
    </source>
</evidence>
<comment type="cofactor">
    <cofactor evidence="5">
        <name>heme</name>
        <dbReference type="ChEBI" id="CHEBI:30413"/>
    </cofactor>
</comment>
<dbReference type="Proteomes" id="UP001432322">
    <property type="component" value="Unassembled WGS sequence"/>
</dbReference>
<keyword evidence="3 5" id="KW-0408">Iron</keyword>
<dbReference type="GO" id="GO:0005737">
    <property type="term" value="C:cytoplasm"/>
    <property type="evidence" value="ECO:0007669"/>
    <property type="project" value="TreeGrafter"/>
</dbReference>
<reference evidence="8" key="1">
    <citation type="submission" date="2023-10" db="EMBL/GenBank/DDBJ databases">
        <title>Genome assembly of Pristionchus species.</title>
        <authorList>
            <person name="Yoshida K."/>
            <person name="Sommer R.J."/>
        </authorList>
    </citation>
    <scope>NUCLEOTIDE SEQUENCE</scope>
    <source>
        <strain evidence="8">RS5133</strain>
    </source>
</reference>
<organism evidence="8 9">
    <name type="scientific">Pristionchus fissidentatus</name>
    <dbReference type="NCBI Taxonomy" id="1538716"/>
    <lineage>
        <taxon>Eukaryota</taxon>
        <taxon>Metazoa</taxon>
        <taxon>Ecdysozoa</taxon>
        <taxon>Nematoda</taxon>
        <taxon>Chromadorea</taxon>
        <taxon>Rhabditida</taxon>
        <taxon>Rhabditina</taxon>
        <taxon>Diplogasteromorpha</taxon>
        <taxon>Diplogasteroidea</taxon>
        <taxon>Neodiplogasteridae</taxon>
        <taxon>Pristionchus</taxon>
    </lineage>
</organism>
<keyword evidence="4 6" id="KW-0503">Monooxygenase</keyword>